<name>A0A0P1AM22_PLAHL</name>
<keyword evidence="2" id="KW-1185">Reference proteome</keyword>
<proteinExistence type="predicted"/>
<sequence>MSSLLFESDDEGFIEVLALLNEYNVAIQESNGRFKCTSPLTSLIESSTWSAFETAHPIPKTTSKHRNGAREMRRRELQFLRTCVKGLEAQLYALKEVAEQRAQSKDGTANTSTQTSALRSIWKDLAARQLDQRLTSERENSRLKSVIEDQNKVQEMLQRVLNTRVARRVLETTSLQEKKTRRVYGIPLEMAYQLFDELEVGVDLVFHEAAKVFFQADTGTGRNVGIFGDKILPFSSDLTAETAWRCLAHAYHHEKNHCSYSREMKRAELESVTHVDTVRESFGVETQTPEHMAEFEIRQVFCRYHEANRTVIAWKSFIDPSVFQGRQLEGFRFQEKGSCVICREPKFLNGTCSNEFTLLRIWHVITPETLAYTTGISSKYVQELTEFVLGGSSSASTMQMIENMLIEQSK</sequence>
<reference evidence="2" key="1">
    <citation type="submission" date="2014-09" db="EMBL/GenBank/DDBJ databases">
        <authorList>
            <person name="Sharma Rahul"/>
            <person name="Thines Marco"/>
        </authorList>
    </citation>
    <scope>NUCLEOTIDE SEQUENCE [LARGE SCALE GENOMIC DNA]</scope>
</reference>
<dbReference type="AlphaFoldDB" id="A0A0P1AM22"/>
<dbReference type="OrthoDB" id="64619at2759"/>
<dbReference type="RefSeq" id="XP_024578563.1">
    <property type="nucleotide sequence ID" value="XM_024728047.1"/>
</dbReference>
<dbReference type="GeneID" id="36407543"/>
<dbReference type="EMBL" id="CCYD01000610">
    <property type="protein sequence ID" value="CEG42194.1"/>
    <property type="molecule type" value="Genomic_DNA"/>
</dbReference>
<organism evidence="1 2">
    <name type="scientific">Plasmopara halstedii</name>
    <name type="common">Downy mildew of sunflower</name>
    <dbReference type="NCBI Taxonomy" id="4781"/>
    <lineage>
        <taxon>Eukaryota</taxon>
        <taxon>Sar</taxon>
        <taxon>Stramenopiles</taxon>
        <taxon>Oomycota</taxon>
        <taxon>Peronosporomycetes</taxon>
        <taxon>Peronosporales</taxon>
        <taxon>Peronosporaceae</taxon>
        <taxon>Plasmopara</taxon>
    </lineage>
</organism>
<accession>A0A0P1AM22</accession>
<dbReference type="PANTHER" id="PTHR35796:SF3">
    <property type="entry name" value="BHLH DOMAIN-CONTAINING PROTEIN"/>
    <property type="match status" value="1"/>
</dbReference>
<evidence type="ECO:0000313" key="1">
    <source>
        <dbReference type="EMBL" id="CEG42194.1"/>
    </source>
</evidence>
<dbReference type="PANTHER" id="PTHR35796">
    <property type="entry name" value="HYPOTHETICAL CYTOSOLIC PROTEIN"/>
    <property type="match status" value="1"/>
</dbReference>
<protein>
    <submittedName>
        <fullName evidence="1">Uncharacterized protein</fullName>
    </submittedName>
</protein>
<dbReference type="OMA" id="YHEANRT"/>
<dbReference type="Proteomes" id="UP000054928">
    <property type="component" value="Unassembled WGS sequence"/>
</dbReference>
<dbReference type="STRING" id="4781.A0A0P1AM22"/>
<evidence type="ECO:0000313" key="2">
    <source>
        <dbReference type="Proteomes" id="UP000054928"/>
    </source>
</evidence>